<dbReference type="GO" id="GO:0008270">
    <property type="term" value="F:zinc ion binding"/>
    <property type="evidence" value="ECO:0007669"/>
    <property type="project" value="UniProtKB-KW"/>
</dbReference>
<evidence type="ECO:0000313" key="7">
    <source>
        <dbReference type="EMBL" id="CAF1356436.1"/>
    </source>
</evidence>
<dbReference type="InterPro" id="IPR044925">
    <property type="entry name" value="His-Me_finger_sf"/>
</dbReference>
<gene>
    <name evidence="5" type="ORF">BJG266_LOCUS10863</name>
    <name evidence="7" type="ORF">BJG266_LOCUS35246</name>
    <name evidence="6" type="ORF">QVE165_LOCUS22899</name>
    <name evidence="8" type="ORF">QVE165_LOCUS52306</name>
</gene>
<evidence type="ECO:0000259" key="4">
    <source>
        <dbReference type="PROSITE" id="PS01360"/>
    </source>
</evidence>
<dbReference type="Gene3D" id="6.10.140.2220">
    <property type="match status" value="1"/>
</dbReference>
<dbReference type="EMBL" id="CAJNOI010000039">
    <property type="protein sequence ID" value="CAF0908454.1"/>
    <property type="molecule type" value="Genomic_DNA"/>
</dbReference>
<evidence type="ECO:0000313" key="9">
    <source>
        <dbReference type="Proteomes" id="UP000663832"/>
    </source>
</evidence>
<dbReference type="OrthoDB" id="2951111at2759"/>
<protein>
    <recommendedName>
        <fullName evidence="4">MYND-type domain-containing protein</fullName>
    </recommendedName>
</protein>
<feature type="domain" description="MYND-type" evidence="4">
    <location>
        <begin position="145"/>
        <end position="189"/>
    </location>
</feature>
<keyword evidence="9" id="KW-1185">Reference proteome</keyword>
<sequence length="195" mass="22760">MDEITFNTPSIIKLGSFAGKIKYCLFDTFFIPLLKIFKLKIKYIDNQLIVIANDGLEDILLHNLIWEYFYQYTIPDNYTIYHRNGITMDNRLENLLLISNNMIYLPLKSSSQSSFYWNIISNLPIDMDEVDYHNSILNQSDLYECHNAACTQLLINSSNEQFICLKCKKIKYCSQMCQIMDADIHSIFCNPNSST</sequence>
<evidence type="ECO:0000313" key="6">
    <source>
        <dbReference type="EMBL" id="CAF1148844.1"/>
    </source>
</evidence>
<evidence type="ECO:0000256" key="3">
    <source>
        <dbReference type="ARBA" id="ARBA00022833"/>
    </source>
</evidence>
<comment type="caution">
    <text evidence="5">The sequence shown here is derived from an EMBL/GenBank/DDBJ whole genome shotgun (WGS) entry which is preliminary data.</text>
</comment>
<accession>A0A814A6U9</accession>
<reference evidence="5" key="1">
    <citation type="submission" date="2021-02" db="EMBL/GenBank/DDBJ databases">
        <authorList>
            <person name="Nowell W R."/>
        </authorList>
    </citation>
    <scope>NUCLEOTIDE SEQUENCE</scope>
</reference>
<evidence type="ECO:0000313" key="5">
    <source>
        <dbReference type="EMBL" id="CAF0908454.1"/>
    </source>
</evidence>
<dbReference type="PANTHER" id="PTHR46831:SF1">
    <property type="entry name" value="ZINC FINGER MYND DOMAIN-CONTAINING PROTEIN 19"/>
    <property type="match status" value="1"/>
</dbReference>
<evidence type="ECO:0000256" key="1">
    <source>
        <dbReference type="ARBA" id="ARBA00022723"/>
    </source>
</evidence>
<dbReference type="InterPro" id="IPR032978">
    <property type="entry name" value="ZMYND19"/>
</dbReference>
<dbReference type="SUPFAM" id="SSF54060">
    <property type="entry name" value="His-Me finger endonucleases"/>
    <property type="match status" value="1"/>
</dbReference>
<name>A0A814A6U9_9BILA</name>
<dbReference type="InterPro" id="IPR003615">
    <property type="entry name" value="HNH_nuc"/>
</dbReference>
<dbReference type="Proteomes" id="UP000663832">
    <property type="component" value="Unassembled WGS sequence"/>
</dbReference>
<dbReference type="SUPFAM" id="SSF144232">
    <property type="entry name" value="HIT/MYND zinc finger-like"/>
    <property type="match status" value="1"/>
</dbReference>
<dbReference type="EMBL" id="CAJNOM010001218">
    <property type="protein sequence ID" value="CAF1598807.1"/>
    <property type="molecule type" value="Genomic_DNA"/>
</dbReference>
<dbReference type="GO" id="GO:0016020">
    <property type="term" value="C:membrane"/>
    <property type="evidence" value="ECO:0007669"/>
    <property type="project" value="TreeGrafter"/>
</dbReference>
<keyword evidence="2" id="KW-0863">Zinc-finger</keyword>
<keyword evidence="1" id="KW-0479">Metal-binding</keyword>
<dbReference type="EMBL" id="CAJNOM010000153">
    <property type="protein sequence ID" value="CAF1148844.1"/>
    <property type="molecule type" value="Genomic_DNA"/>
</dbReference>
<dbReference type="GO" id="GO:0005737">
    <property type="term" value="C:cytoplasm"/>
    <property type="evidence" value="ECO:0007669"/>
    <property type="project" value="TreeGrafter"/>
</dbReference>
<dbReference type="PROSITE" id="PS01360">
    <property type="entry name" value="ZF_MYND_1"/>
    <property type="match status" value="1"/>
</dbReference>
<evidence type="ECO:0000313" key="8">
    <source>
        <dbReference type="EMBL" id="CAF1598807.1"/>
    </source>
</evidence>
<evidence type="ECO:0000313" key="10">
    <source>
        <dbReference type="Proteomes" id="UP000663877"/>
    </source>
</evidence>
<dbReference type="AlphaFoldDB" id="A0A814A6U9"/>
<keyword evidence="3" id="KW-0862">Zinc</keyword>
<organism evidence="5 10">
    <name type="scientific">Adineta steineri</name>
    <dbReference type="NCBI Taxonomy" id="433720"/>
    <lineage>
        <taxon>Eukaryota</taxon>
        <taxon>Metazoa</taxon>
        <taxon>Spiralia</taxon>
        <taxon>Gnathifera</taxon>
        <taxon>Rotifera</taxon>
        <taxon>Eurotatoria</taxon>
        <taxon>Bdelloidea</taxon>
        <taxon>Adinetida</taxon>
        <taxon>Adinetidae</taxon>
        <taxon>Adineta</taxon>
    </lineage>
</organism>
<dbReference type="GO" id="GO:0045202">
    <property type="term" value="C:synapse"/>
    <property type="evidence" value="ECO:0007669"/>
    <property type="project" value="TreeGrafter"/>
</dbReference>
<dbReference type="PANTHER" id="PTHR46831">
    <property type="entry name" value="ZINC FINGER MYND DOMAIN-CONTAINING PROTEIN 19"/>
    <property type="match status" value="1"/>
</dbReference>
<dbReference type="Pfam" id="PF13392">
    <property type="entry name" value="HNH_3"/>
    <property type="match status" value="1"/>
</dbReference>
<dbReference type="InterPro" id="IPR002893">
    <property type="entry name" value="Znf_MYND"/>
</dbReference>
<proteinExistence type="predicted"/>
<dbReference type="Proteomes" id="UP000663877">
    <property type="component" value="Unassembled WGS sequence"/>
</dbReference>
<dbReference type="Gene3D" id="3.90.75.20">
    <property type="match status" value="1"/>
</dbReference>
<evidence type="ECO:0000256" key="2">
    <source>
        <dbReference type="ARBA" id="ARBA00022771"/>
    </source>
</evidence>
<dbReference type="EMBL" id="CAJNOI010000866">
    <property type="protein sequence ID" value="CAF1356436.1"/>
    <property type="molecule type" value="Genomic_DNA"/>
</dbReference>